<dbReference type="Proteomes" id="UP000828390">
    <property type="component" value="Unassembled WGS sequence"/>
</dbReference>
<sequence>MLSGYRSGRYTRFSHRRFGFDSSSSKHVSLVGGHHTGQVGFLPGNPMFLCNKRPYSN</sequence>
<name>A0A9D4ETX3_DREPO</name>
<evidence type="ECO:0000313" key="2">
    <source>
        <dbReference type="Proteomes" id="UP000828390"/>
    </source>
</evidence>
<reference evidence="1" key="2">
    <citation type="submission" date="2020-11" db="EMBL/GenBank/DDBJ databases">
        <authorList>
            <person name="McCartney M.A."/>
            <person name="Auch B."/>
            <person name="Kono T."/>
            <person name="Mallez S."/>
            <person name="Becker A."/>
            <person name="Gohl D.M."/>
            <person name="Silverstein K.A.T."/>
            <person name="Koren S."/>
            <person name="Bechman K.B."/>
            <person name="Herman A."/>
            <person name="Abrahante J.E."/>
            <person name="Garbe J."/>
        </authorList>
    </citation>
    <scope>NUCLEOTIDE SEQUENCE</scope>
    <source>
        <strain evidence="1">Duluth1</strain>
        <tissue evidence="1">Whole animal</tissue>
    </source>
</reference>
<protein>
    <submittedName>
        <fullName evidence="1">Uncharacterized protein</fullName>
    </submittedName>
</protein>
<comment type="caution">
    <text evidence="1">The sequence shown here is derived from an EMBL/GenBank/DDBJ whole genome shotgun (WGS) entry which is preliminary data.</text>
</comment>
<organism evidence="1 2">
    <name type="scientific">Dreissena polymorpha</name>
    <name type="common">Zebra mussel</name>
    <name type="synonym">Mytilus polymorpha</name>
    <dbReference type="NCBI Taxonomy" id="45954"/>
    <lineage>
        <taxon>Eukaryota</taxon>
        <taxon>Metazoa</taxon>
        <taxon>Spiralia</taxon>
        <taxon>Lophotrochozoa</taxon>
        <taxon>Mollusca</taxon>
        <taxon>Bivalvia</taxon>
        <taxon>Autobranchia</taxon>
        <taxon>Heteroconchia</taxon>
        <taxon>Euheterodonta</taxon>
        <taxon>Imparidentia</taxon>
        <taxon>Neoheterodontei</taxon>
        <taxon>Myida</taxon>
        <taxon>Dreissenoidea</taxon>
        <taxon>Dreissenidae</taxon>
        <taxon>Dreissena</taxon>
    </lineage>
</organism>
<gene>
    <name evidence="1" type="ORF">DPMN_163726</name>
</gene>
<evidence type="ECO:0000313" key="1">
    <source>
        <dbReference type="EMBL" id="KAH3785633.1"/>
    </source>
</evidence>
<reference evidence="1" key="1">
    <citation type="journal article" date="2019" name="bioRxiv">
        <title>The Genome of the Zebra Mussel, Dreissena polymorpha: A Resource for Invasive Species Research.</title>
        <authorList>
            <person name="McCartney M.A."/>
            <person name="Auch B."/>
            <person name="Kono T."/>
            <person name="Mallez S."/>
            <person name="Zhang Y."/>
            <person name="Obille A."/>
            <person name="Becker A."/>
            <person name="Abrahante J.E."/>
            <person name="Garbe J."/>
            <person name="Badalamenti J.P."/>
            <person name="Herman A."/>
            <person name="Mangelson H."/>
            <person name="Liachko I."/>
            <person name="Sullivan S."/>
            <person name="Sone E.D."/>
            <person name="Koren S."/>
            <person name="Silverstein K.A.T."/>
            <person name="Beckman K.B."/>
            <person name="Gohl D.M."/>
        </authorList>
    </citation>
    <scope>NUCLEOTIDE SEQUENCE</scope>
    <source>
        <strain evidence="1">Duluth1</strain>
        <tissue evidence="1">Whole animal</tissue>
    </source>
</reference>
<keyword evidence="2" id="KW-1185">Reference proteome</keyword>
<dbReference type="AlphaFoldDB" id="A0A9D4ETX3"/>
<accession>A0A9D4ETX3</accession>
<dbReference type="EMBL" id="JAIWYP010000008">
    <property type="protein sequence ID" value="KAH3785633.1"/>
    <property type="molecule type" value="Genomic_DNA"/>
</dbReference>
<proteinExistence type="predicted"/>